<feature type="compositionally biased region" description="Basic and acidic residues" evidence="1">
    <location>
        <begin position="174"/>
        <end position="190"/>
    </location>
</feature>
<feature type="compositionally biased region" description="Basic and acidic residues" evidence="1">
    <location>
        <begin position="1206"/>
        <end position="1225"/>
    </location>
</feature>
<feature type="compositionally biased region" description="Basic residues" evidence="1">
    <location>
        <begin position="1175"/>
        <end position="1186"/>
    </location>
</feature>
<feature type="region of interest" description="Disordered" evidence="1">
    <location>
        <begin position="863"/>
        <end position="928"/>
    </location>
</feature>
<feature type="region of interest" description="Disordered" evidence="1">
    <location>
        <begin position="1"/>
        <end position="270"/>
    </location>
</feature>
<feature type="compositionally biased region" description="Acidic residues" evidence="1">
    <location>
        <begin position="299"/>
        <end position="312"/>
    </location>
</feature>
<dbReference type="EMBL" id="GFPF01005721">
    <property type="protein sequence ID" value="MAA16867.1"/>
    <property type="molecule type" value="Transcribed_RNA"/>
</dbReference>
<sequence length="1296" mass="138004">MDDGGAKVERLAVPDRESLPAGSVDQLLHQTAEEEEMEVKGLNTSSDMDFLILDEEQGDSNETSVEPPTEGADTQESLRTSTPKLCKEESSKGDNKSAEGGDDVGASAVSCNEEGAKEAADVKAVESDEKEESIVEIQDEEPGKSEEEPEKLADEKPEEVEEVVKDEEEVVEEPPAHVAEESAEAEKSLDSSDDVQVVAIEQPEFVKQEVPEEDKELDSSTKENKMPVSNGAGIAVSVSCFKDEDPDDPDPTEGNADDMDSKPLKRSASSHGILADLKRALNMIDVEAGNPKRFKLDMNDDGNELEQEDGADPPEALSSGASASTQSVGLPVGPNLVVLSRKQLEQYVARRVRECLVTQATALLQPMEKKCDTLHRALERWRRRSFQLQKQLNEFVCEQEKCANSRRNRRSVGVCVRMPPVKPPVQTPGSPNIKTIPTTVTAPTSVVSRAPNVTVNRGPNVTVSTVASSGTSPAHPASPAQPIRVTGTNASMLAAQLGLKPNQHMKLVSVSTPSGGNTAVVTRMPPQLQSAPTSSTSVSSPVPVPMQLIANTANMTASQSPTMKVATTVSSAGTPVRAVAVVSSASSSTSSAPGVKIIDLTQEEEAANAQAKALSAAASGFSLGTALHKIAVSSSSIPMLSAAPTSLVQVQSGSSPSTSRVSIAGTSVVLSHMTGGTVTQAGANTVRLSSSSLVGPPTRVTYLVPSLPPGMVVTPREAGPRLATGSGPQPMQTILLRMATPTGGFTTVPGGAIAMPTGLLPANASGGPAGTPSGATTMMVATAAGSQVRMVRAPPPMTLPRGGTTLTLPPGTTLVRAPLASSMRPGVPQQMSVVRPPVPTASTAATTPNLSLPPKPTLQVQVPGAPVRLPPPSQPSLQVQVPGSSTTVQPAKPDASVSIVKAGAQQHPASLPPTPRYIDDPKKKRLPPKPALKITKAASGEKADNSTTVHKVPPAKKCVVVKREEAEPKPPTAEDMEKVLEQWQTFLDNKGGEDKEEGNKEQGRRRLPYHTQRPLRHACLCRLGTCRYDKLQATFKERLHANFGRLEPTQQLRLLLGRMYTKGKGKRNKKACKEEEDPSTAAARKGRCKWVYWLPASGGAQPRRKVCKAAFMAVHGITEKRTRDVQLLWMRLKAKRGRTPTGDESDVEQEELMPGTYSDIDDEDEESAEKQALKPARKPRRARKVLRVSESEDSEAADNVTTSVKSEVDDVRTPENGSKKVEKPPSLRASEQSNRPSQEDDEMEGDDEADDDDDDVPYLDMSGFEPICALEEDSENLVLSLPRGVFGEDEEDTGAT</sequence>
<organism evidence="2">
    <name type="scientific">Rhipicephalus zambeziensis</name>
    <dbReference type="NCBI Taxonomy" id="60191"/>
    <lineage>
        <taxon>Eukaryota</taxon>
        <taxon>Metazoa</taxon>
        <taxon>Ecdysozoa</taxon>
        <taxon>Arthropoda</taxon>
        <taxon>Chelicerata</taxon>
        <taxon>Arachnida</taxon>
        <taxon>Acari</taxon>
        <taxon>Parasitiformes</taxon>
        <taxon>Ixodida</taxon>
        <taxon>Ixodoidea</taxon>
        <taxon>Ixodidae</taxon>
        <taxon>Rhipicephalinae</taxon>
        <taxon>Rhipicephalus</taxon>
        <taxon>Rhipicephalus</taxon>
    </lineage>
</organism>
<feature type="compositionally biased region" description="Basic and acidic residues" evidence="1">
    <location>
        <begin position="114"/>
        <end position="127"/>
    </location>
</feature>
<evidence type="ECO:0000256" key="1">
    <source>
        <dbReference type="SAM" id="MobiDB-lite"/>
    </source>
</evidence>
<name>A0A224YGP8_9ACAR</name>
<feature type="compositionally biased region" description="Basic and acidic residues" evidence="1">
    <location>
        <begin position="1"/>
        <end position="18"/>
    </location>
</feature>
<feature type="compositionally biased region" description="Basic and acidic residues" evidence="1">
    <location>
        <begin position="141"/>
        <end position="155"/>
    </location>
</feature>
<proteinExistence type="predicted"/>
<feature type="compositionally biased region" description="Basic and acidic residues" evidence="1">
    <location>
        <begin position="85"/>
        <end position="99"/>
    </location>
</feature>
<evidence type="ECO:0000313" key="2">
    <source>
        <dbReference type="EMBL" id="MAA16867.1"/>
    </source>
</evidence>
<feature type="compositionally biased region" description="Acidic residues" evidence="1">
    <location>
        <begin position="156"/>
        <end position="172"/>
    </location>
</feature>
<feature type="region of interest" description="Disordered" evidence="1">
    <location>
        <begin position="292"/>
        <end position="327"/>
    </location>
</feature>
<protein>
    <submittedName>
        <fullName evidence="2">Activating transcription factor 7</fullName>
    </submittedName>
</protein>
<accession>A0A224YGP8</accession>
<feature type="compositionally biased region" description="Acidic residues" evidence="1">
    <location>
        <begin position="244"/>
        <end position="258"/>
    </location>
</feature>
<reference evidence="2" key="1">
    <citation type="journal article" date="2017" name="Parasit. Vectors">
        <title>Sialotranscriptomics of Rhipicephalus zambeziensis reveals intricate expression profiles of secretory proteins and suggests tight temporal transcriptional regulation during blood-feeding.</title>
        <authorList>
            <person name="de Castro M.H."/>
            <person name="de Klerk D."/>
            <person name="Pienaar R."/>
            <person name="Rees D.J.G."/>
            <person name="Mans B.J."/>
        </authorList>
    </citation>
    <scope>NUCLEOTIDE SEQUENCE</scope>
    <source>
        <tissue evidence="2">Salivary glands</tissue>
    </source>
</reference>
<feature type="compositionally biased region" description="Acidic residues" evidence="1">
    <location>
        <begin position="1239"/>
        <end position="1257"/>
    </location>
</feature>
<feature type="region of interest" description="Disordered" evidence="1">
    <location>
        <begin position="1136"/>
        <end position="1262"/>
    </location>
</feature>
<feature type="compositionally biased region" description="Low complexity" evidence="1">
    <location>
        <begin position="875"/>
        <end position="885"/>
    </location>
</feature>
<feature type="compositionally biased region" description="Polar residues" evidence="1">
    <location>
        <begin position="60"/>
        <end position="83"/>
    </location>
</feature>